<evidence type="ECO:0000313" key="10">
    <source>
        <dbReference type="Proteomes" id="UP001168613"/>
    </source>
</evidence>
<protein>
    <submittedName>
        <fullName evidence="9">Uncharacterized protein</fullName>
    </submittedName>
</protein>
<keyword evidence="8" id="KW-0812">Transmembrane</keyword>
<evidence type="ECO:0000256" key="4">
    <source>
        <dbReference type="ARBA" id="ARBA00022553"/>
    </source>
</evidence>
<gene>
    <name evidence="9" type="ORF">LMS43_06725</name>
</gene>
<feature type="transmembrane region" description="Helical" evidence="8">
    <location>
        <begin position="99"/>
        <end position="121"/>
    </location>
</feature>
<proteinExistence type="predicted"/>
<keyword evidence="10" id="KW-1185">Reference proteome</keyword>
<keyword evidence="6" id="KW-1278">Translocase</keyword>
<dbReference type="EMBL" id="JAJHNU010000001">
    <property type="protein sequence ID" value="MDN4120976.1"/>
    <property type="molecule type" value="Genomic_DNA"/>
</dbReference>
<dbReference type="Proteomes" id="UP001168613">
    <property type="component" value="Unassembled WGS sequence"/>
</dbReference>
<dbReference type="RefSeq" id="WP_266125033.1">
    <property type="nucleotide sequence ID" value="NZ_JAJHNU010000001.1"/>
</dbReference>
<dbReference type="PANTHER" id="PTHR43520">
    <property type="entry name" value="ATP7, ISOFORM B"/>
    <property type="match status" value="1"/>
</dbReference>
<comment type="subcellular location">
    <subcellularLocation>
        <location evidence="1">Cell membrane</location>
        <topology evidence="1">Multi-pass membrane protein</topology>
    </subcellularLocation>
</comment>
<evidence type="ECO:0000313" key="9">
    <source>
        <dbReference type="EMBL" id="MDN4120976.1"/>
    </source>
</evidence>
<evidence type="ECO:0000256" key="2">
    <source>
        <dbReference type="ARBA" id="ARBA00022448"/>
    </source>
</evidence>
<keyword evidence="3" id="KW-1003">Cell membrane</keyword>
<feature type="transmembrane region" description="Helical" evidence="8">
    <location>
        <begin position="285"/>
        <end position="303"/>
    </location>
</feature>
<feature type="transmembrane region" description="Helical" evidence="8">
    <location>
        <begin position="28"/>
        <end position="46"/>
    </location>
</feature>
<sequence length="324" mass="35783">MRAYSIFSTPKALTETERRHRRHTLARLGLAWLAAMQVMMFAFPGYMRSLSSSPENLQSLLDAIFLMNWAGLILTVPVITYCAWPMLHAAYHDLTNRHIGMNVPVALGIVGAFIPSAINTWTGQGEVYFDSVTMFVAFLLTARYLELAARQSVEHGQSHALIEQFRVNVSYKANKLAFWFVVIQLLLAVVFGLVWYFIDTAQVVPVVVAMLVMSCPCAMSMSVPSAVASANAGLAAKPAQNDYEVLKLTQRTGTIARQNLFGSIAWHLLMTPLAAVGIVAPWLAAVSMLVSSLAVAYNSLRVYRERVGKRRARLWGKAASQQVS</sequence>
<keyword evidence="7" id="KW-0406">Ion transport</keyword>
<reference evidence="9" key="1">
    <citation type="submission" date="2021-11" db="EMBL/GenBank/DDBJ databases">
        <title>Draft genome sequence of Alcaligenes endophyticus type strain CCUG 75668T.</title>
        <authorList>
            <person name="Salva-Serra F."/>
            <person name="Duran R.E."/>
            <person name="Seeger M."/>
            <person name="Moore E.R.B."/>
            <person name="Jaen-Luchoro D."/>
        </authorList>
    </citation>
    <scope>NUCLEOTIDE SEQUENCE</scope>
    <source>
        <strain evidence="9">CCUG 75668</strain>
    </source>
</reference>
<evidence type="ECO:0000256" key="1">
    <source>
        <dbReference type="ARBA" id="ARBA00004651"/>
    </source>
</evidence>
<keyword evidence="8" id="KW-0472">Membrane</keyword>
<keyword evidence="8" id="KW-1133">Transmembrane helix</keyword>
<dbReference type="PANTHER" id="PTHR43520:SF5">
    <property type="entry name" value="CATION-TRANSPORTING P-TYPE ATPASE-RELATED"/>
    <property type="match status" value="1"/>
</dbReference>
<evidence type="ECO:0000256" key="8">
    <source>
        <dbReference type="SAM" id="Phobius"/>
    </source>
</evidence>
<accession>A0ABT8EI63</accession>
<evidence type="ECO:0000256" key="7">
    <source>
        <dbReference type="ARBA" id="ARBA00023065"/>
    </source>
</evidence>
<feature type="transmembrane region" description="Helical" evidence="8">
    <location>
        <begin position="176"/>
        <end position="198"/>
    </location>
</feature>
<organism evidence="9 10">
    <name type="scientific">Alcaligenes endophyticus</name>
    <dbReference type="NCBI Taxonomy" id="1929088"/>
    <lineage>
        <taxon>Bacteria</taxon>
        <taxon>Pseudomonadati</taxon>
        <taxon>Pseudomonadota</taxon>
        <taxon>Betaproteobacteria</taxon>
        <taxon>Burkholderiales</taxon>
        <taxon>Alcaligenaceae</taxon>
        <taxon>Alcaligenes</taxon>
    </lineage>
</organism>
<keyword evidence="2" id="KW-0813">Transport</keyword>
<comment type="caution">
    <text evidence="9">The sequence shown here is derived from an EMBL/GenBank/DDBJ whole genome shotgun (WGS) entry which is preliminary data.</text>
</comment>
<keyword evidence="5" id="KW-0460">Magnesium</keyword>
<feature type="transmembrane region" description="Helical" evidence="8">
    <location>
        <begin position="204"/>
        <end position="227"/>
    </location>
</feature>
<evidence type="ECO:0000256" key="3">
    <source>
        <dbReference type="ARBA" id="ARBA00022475"/>
    </source>
</evidence>
<keyword evidence="4" id="KW-0597">Phosphoprotein</keyword>
<evidence type="ECO:0000256" key="6">
    <source>
        <dbReference type="ARBA" id="ARBA00022967"/>
    </source>
</evidence>
<name>A0ABT8EI63_9BURK</name>
<evidence type="ECO:0000256" key="5">
    <source>
        <dbReference type="ARBA" id="ARBA00022842"/>
    </source>
</evidence>
<feature type="transmembrane region" description="Helical" evidence="8">
    <location>
        <begin position="66"/>
        <end position="87"/>
    </location>
</feature>